<dbReference type="Gene3D" id="3.40.50.300">
    <property type="entry name" value="P-loop containing nucleotide triphosphate hydrolases"/>
    <property type="match status" value="1"/>
</dbReference>
<feature type="non-terminal residue" evidence="10">
    <location>
        <position position="1"/>
    </location>
</feature>
<gene>
    <name evidence="10" type="primary">Abcc4_5</name>
    <name evidence="10" type="ORF">Bhyg_17903</name>
</gene>
<proteinExistence type="inferred from homology"/>
<dbReference type="InterPro" id="IPR017871">
    <property type="entry name" value="ABC_transporter-like_CS"/>
</dbReference>
<evidence type="ECO:0000256" key="4">
    <source>
        <dbReference type="ARBA" id="ARBA00022737"/>
    </source>
</evidence>
<evidence type="ECO:0000256" key="5">
    <source>
        <dbReference type="ARBA" id="ARBA00022741"/>
    </source>
</evidence>
<dbReference type="InterPro" id="IPR050173">
    <property type="entry name" value="ABC_transporter_C-like"/>
</dbReference>
<reference evidence="10" key="1">
    <citation type="submission" date="2022-07" db="EMBL/GenBank/DDBJ databases">
        <authorList>
            <person name="Trinca V."/>
            <person name="Uliana J.V.C."/>
            <person name="Torres T.T."/>
            <person name="Ward R.J."/>
            <person name="Monesi N."/>
        </authorList>
    </citation>
    <scope>NUCLEOTIDE SEQUENCE</scope>
    <source>
        <strain evidence="10">HSMRA1968</strain>
        <tissue evidence="10">Whole embryos</tissue>
    </source>
</reference>
<dbReference type="SMART" id="SM00382">
    <property type="entry name" value="AAA"/>
    <property type="match status" value="1"/>
</dbReference>
<dbReference type="GO" id="GO:0016020">
    <property type="term" value="C:membrane"/>
    <property type="evidence" value="ECO:0007669"/>
    <property type="project" value="TreeGrafter"/>
</dbReference>
<dbReference type="SUPFAM" id="SSF52540">
    <property type="entry name" value="P-loop containing nucleoside triphosphate hydrolases"/>
    <property type="match status" value="1"/>
</dbReference>
<evidence type="ECO:0000256" key="3">
    <source>
        <dbReference type="ARBA" id="ARBA00022692"/>
    </source>
</evidence>
<dbReference type="OrthoDB" id="6500128at2759"/>
<dbReference type="PROSITE" id="PS00211">
    <property type="entry name" value="ABC_TRANSPORTER_1"/>
    <property type="match status" value="1"/>
</dbReference>
<dbReference type="InterPro" id="IPR027417">
    <property type="entry name" value="P-loop_NTPase"/>
</dbReference>
<evidence type="ECO:0000256" key="2">
    <source>
        <dbReference type="ARBA" id="ARBA00022448"/>
    </source>
</evidence>
<dbReference type="AlphaFoldDB" id="A0A9Q0RU90"/>
<evidence type="ECO:0000256" key="1">
    <source>
        <dbReference type="ARBA" id="ARBA00009726"/>
    </source>
</evidence>
<dbReference type="Pfam" id="PF00005">
    <property type="entry name" value="ABC_tran"/>
    <property type="match status" value="1"/>
</dbReference>
<evidence type="ECO:0000313" key="11">
    <source>
        <dbReference type="Proteomes" id="UP001151699"/>
    </source>
</evidence>
<keyword evidence="3" id="KW-0812">Transmembrane</keyword>
<protein>
    <submittedName>
        <fullName evidence="10">ATP-binding cassette subfamily C member 4</fullName>
    </submittedName>
</protein>
<keyword evidence="2" id="KW-0813">Transport</keyword>
<accession>A0A9Q0RU90</accession>
<dbReference type="FunFam" id="3.40.50.300:FF:000610">
    <property type="entry name" value="Multidrug resistance-associated ABC transporter"/>
    <property type="match status" value="1"/>
</dbReference>
<dbReference type="EMBL" id="WJQU01003795">
    <property type="protein sequence ID" value="KAJ6622129.1"/>
    <property type="molecule type" value="Genomic_DNA"/>
</dbReference>
<keyword evidence="4" id="KW-0677">Repeat</keyword>
<dbReference type="GO" id="GO:0042626">
    <property type="term" value="F:ATPase-coupled transmembrane transporter activity"/>
    <property type="evidence" value="ECO:0007669"/>
    <property type="project" value="TreeGrafter"/>
</dbReference>
<keyword evidence="8" id="KW-0472">Membrane</keyword>
<keyword evidence="6 10" id="KW-0067">ATP-binding</keyword>
<evidence type="ECO:0000256" key="6">
    <source>
        <dbReference type="ARBA" id="ARBA00022840"/>
    </source>
</evidence>
<dbReference type="InterPro" id="IPR003593">
    <property type="entry name" value="AAA+_ATPase"/>
</dbReference>
<name>A0A9Q0RU90_9DIPT</name>
<dbReference type="GO" id="GO:0016887">
    <property type="term" value="F:ATP hydrolysis activity"/>
    <property type="evidence" value="ECO:0007669"/>
    <property type="project" value="InterPro"/>
</dbReference>
<keyword evidence="5" id="KW-0547">Nucleotide-binding</keyword>
<dbReference type="PANTHER" id="PTHR24223">
    <property type="entry name" value="ATP-BINDING CASSETTE SUB-FAMILY C"/>
    <property type="match status" value="1"/>
</dbReference>
<dbReference type="PANTHER" id="PTHR24223:SF441">
    <property type="match status" value="1"/>
</dbReference>
<evidence type="ECO:0000256" key="7">
    <source>
        <dbReference type="ARBA" id="ARBA00022989"/>
    </source>
</evidence>
<evidence type="ECO:0000313" key="10">
    <source>
        <dbReference type="EMBL" id="KAJ6622129.1"/>
    </source>
</evidence>
<dbReference type="Proteomes" id="UP001151699">
    <property type="component" value="Unassembled WGS sequence"/>
</dbReference>
<dbReference type="InterPro" id="IPR003439">
    <property type="entry name" value="ABC_transporter-like_ATP-bd"/>
</dbReference>
<comment type="caution">
    <text evidence="10">The sequence shown here is derived from an EMBL/GenBank/DDBJ whole genome shotgun (WGS) entry which is preliminary data.</text>
</comment>
<feature type="domain" description="ABC transporter" evidence="9">
    <location>
        <begin position="12"/>
        <end position="241"/>
    </location>
</feature>
<keyword evidence="11" id="KW-1185">Reference proteome</keyword>
<evidence type="ECO:0000259" key="9">
    <source>
        <dbReference type="PROSITE" id="PS50893"/>
    </source>
</evidence>
<keyword evidence="7" id="KW-1133">Transmembrane helix</keyword>
<evidence type="ECO:0000256" key="8">
    <source>
        <dbReference type="ARBA" id="ARBA00023136"/>
    </source>
</evidence>
<organism evidence="10 11">
    <name type="scientific">Pseudolycoriella hygida</name>
    <dbReference type="NCBI Taxonomy" id="35572"/>
    <lineage>
        <taxon>Eukaryota</taxon>
        <taxon>Metazoa</taxon>
        <taxon>Ecdysozoa</taxon>
        <taxon>Arthropoda</taxon>
        <taxon>Hexapoda</taxon>
        <taxon>Insecta</taxon>
        <taxon>Pterygota</taxon>
        <taxon>Neoptera</taxon>
        <taxon>Endopterygota</taxon>
        <taxon>Diptera</taxon>
        <taxon>Nematocera</taxon>
        <taxon>Sciaroidea</taxon>
        <taxon>Sciaridae</taxon>
        <taxon>Pseudolycoriella</taxon>
    </lineage>
</organism>
<dbReference type="CDD" id="cd03244">
    <property type="entry name" value="ABCC_MRP_domain2"/>
    <property type="match status" value="1"/>
</dbReference>
<comment type="similarity">
    <text evidence="1">Belongs to the ABC transporter superfamily. ABCC family. Conjugate transporter (TC 3.A.1.208) subfamily.</text>
</comment>
<sequence>TNDLAWGDHGKIDFSSVTIAYDGNPVLREITLTIKPGEHIGIVGRTGAGKSTMINGLFRLVNLDSGRITIDGVDVSKVGLHDLRRRLTIMPQNPQLFTGNIRSNLDPYGLKSDDEIYRALRDVKLLDRLDNNLYTEVTQGGANFSAGERQLICLARAILSQTKILLLDEATASLDAETDRITHSVIDEKFSSSTVITVAHRLDTIIKCDRVLVLDSGSVIEFDEPHILLQKKAGHFYDFVNQAKGSGSEHLHRMAREAYYNRRSSTI</sequence>
<dbReference type="PROSITE" id="PS50893">
    <property type="entry name" value="ABC_TRANSPORTER_2"/>
    <property type="match status" value="1"/>
</dbReference>
<dbReference type="GO" id="GO:0005524">
    <property type="term" value="F:ATP binding"/>
    <property type="evidence" value="ECO:0007669"/>
    <property type="project" value="UniProtKB-KW"/>
</dbReference>